<evidence type="ECO:0000256" key="1">
    <source>
        <dbReference type="SAM" id="MobiDB-lite"/>
    </source>
</evidence>
<dbReference type="EMBL" id="CACRXK020003779">
    <property type="protein sequence ID" value="CAB4000214.1"/>
    <property type="molecule type" value="Genomic_DNA"/>
</dbReference>
<feature type="region of interest" description="Disordered" evidence="1">
    <location>
        <begin position="124"/>
        <end position="146"/>
    </location>
</feature>
<accession>A0A7D9E3I6</accession>
<name>A0A7D9E3I6_PARCT</name>
<dbReference type="AlphaFoldDB" id="A0A7D9E3I6"/>
<feature type="compositionally biased region" description="Polar residues" evidence="1">
    <location>
        <begin position="260"/>
        <end position="278"/>
    </location>
</feature>
<feature type="region of interest" description="Disordered" evidence="1">
    <location>
        <begin position="257"/>
        <end position="278"/>
    </location>
</feature>
<gene>
    <name evidence="2" type="ORF">PACLA_8A061255</name>
</gene>
<dbReference type="InterPro" id="IPR029071">
    <property type="entry name" value="Ubiquitin-like_domsf"/>
</dbReference>
<proteinExistence type="predicted"/>
<evidence type="ECO:0000313" key="3">
    <source>
        <dbReference type="Proteomes" id="UP001152795"/>
    </source>
</evidence>
<dbReference type="InterPro" id="IPR000626">
    <property type="entry name" value="Ubiquitin-like_dom"/>
</dbReference>
<reference evidence="2" key="1">
    <citation type="submission" date="2020-04" db="EMBL/GenBank/DDBJ databases">
        <authorList>
            <person name="Alioto T."/>
            <person name="Alioto T."/>
            <person name="Gomez Garrido J."/>
        </authorList>
    </citation>
    <scope>NUCLEOTIDE SEQUENCE</scope>
    <source>
        <strain evidence="2">A484AB</strain>
    </source>
</reference>
<keyword evidence="3" id="KW-1185">Reference proteome</keyword>
<sequence length="278" mass="30990">MCKAKADLHNYFLEAQGIIFLQYSCRAIQVDVFQRILIYFTNDKGLVPENLLKIFNRMASDTSEKEIIDSSLIQDRKERCQESSNEGSTEEIQLVQHEQSARTSNSEAGEAIPKTQIAPEHHSKFNSNASEAPDVTPLSGKEPANIGTTEDEATFKVHTATEHQPIHINNNSSIVIITFCSKYNSNTSVASDVSALSEEVARILNINITNNFGNIIVCDNSQINIDVQPNDTIEIITIQDKKDVSLDQQRLILDGKHFNGGQSNMENSLNNRSEFCQS</sequence>
<organism evidence="2 3">
    <name type="scientific">Paramuricea clavata</name>
    <name type="common">Red gorgonian</name>
    <name type="synonym">Violescent sea-whip</name>
    <dbReference type="NCBI Taxonomy" id="317549"/>
    <lineage>
        <taxon>Eukaryota</taxon>
        <taxon>Metazoa</taxon>
        <taxon>Cnidaria</taxon>
        <taxon>Anthozoa</taxon>
        <taxon>Octocorallia</taxon>
        <taxon>Malacalcyonacea</taxon>
        <taxon>Plexauridae</taxon>
        <taxon>Paramuricea</taxon>
    </lineage>
</organism>
<dbReference type="Proteomes" id="UP001152795">
    <property type="component" value="Unassembled WGS sequence"/>
</dbReference>
<dbReference type="SUPFAM" id="SSF54236">
    <property type="entry name" value="Ubiquitin-like"/>
    <property type="match status" value="1"/>
</dbReference>
<comment type="caution">
    <text evidence="2">The sequence shown here is derived from an EMBL/GenBank/DDBJ whole genome shotgun (WGS) entry which is preliminary data.</text>
</comment>
<dbReference type="Gene3D" id="3.10.20.90">
    <property type="entry name" value="Phosphatidylinositol 3-kinase Catalytic Subunit, Chain A, domain 1"/>
    <property type="match status" value="1"/>
</dbReference>
<feature type="region of interest" description="Disordered" evidence="1">
    <location>
        <begin position="76"/>
        <end position="110"/>
    </location>
</feature>
<feature type="compositionally biased region" description="Polar residues" evidence="1">
    <location>
        <begin position="82"/>
        <end position="107"/>
    </location>
</feature>
<protein>
    <submittedName>
        <fullName evidence="2">---NA</fullName>
    </submittedName>
</protein>
<dbReference type="PROSITE" id="PS50053">
    <property type="entry name" value="UBIQUITIN_2"/>
    <property type="match status" value="1"/>
</dbReference>
<evidence type="ECO:0000313" key="2">
    <source>
        <dbReference type="EMBL" id="CAB4000214.1"/>
    </source>
</evidence>